<dbReference type="Pfam" id="PF07626">
    <property type="entry name" value="PSD3"/>
    <property type="match status" value="1"/>
</dbReference>
<dbReference type="InterPro" id="IPR013039">
    <property type="entry name" value="DUF1588"/>
</dbReference>
<dbReference type="STRING" id="886293.Sinac_3589"/>
<dbReference type="GO" id="GO:0020037">
    <property type="term" value="F:heme binding"/>
    <property type="evidence" value="ECO:0007669"/>
    <property type="project" value="InterPro"/>
</dbReference>
<dbReference type="InterPro" id="IPR013042">
    <property type="entry name" value="DUF1592"/>
</dbReference>
<feature type="chain" id="PRO_5003940745" description="Cytochrome c domain-containing protein" evidence="5">
    <location>
        <begin position="23"/>
        <end position="988"/>
    </location>
</feature>
<evidence type="ECO:0000256" key="1">
    <source>
        <dbReference type="ARBA" id="ARBA00022617"/>
    </source>
</evidence>
<dbReference type="Pfam" id="PF07627">
    <property type="entry name" value="PSCyt3"/>
    <property type="match status" value="1"/>
</dbReference>
<dbReference type="Pfam" id="PF07631">
    <property type="entry name" value="PSD4"/>
    <property type="match status" value="1"/>
</dbReference>
<dbReference type="Pfam" id="PF07624">
    <property type="entry name" value="PSD2"/>
    <property type="match status" value="1"/>
</dbReference>
<dbReference type="InterPro" id="IPR011478">
    <property type="entry name" value="DUF1585"/>
</dbReference>
<dbReference type="GO" id="GO:0046872">
    <property type="term" value="F:metal ion binding"/>
    <property type="evidence" value="ECO:0007669"/>
    <property type="project" value="UniProtKB-KW"/>
</dbReference>
<evidence type="ECO:0000256" key="2">
    <source>
        <dbReference type="ARBA" id="ARBA00022723"/>
    </source>
</evidence>
<organism evidence="7 8">
    <name type="scientific">Singulisphaera acidiphila (strain ATCC BAA-1392 / DSM 18658 / VKM B-2454 / MOB10)</name>
    <dbReference type="NCBI Taxonomy" id="886293"/>
    <lineage>
        <taxon>Bacteria</taxon>
        <taxon>Pseudomonadati</taxon>
        <taxon>Planctomycetota</taxon>
        <taxon>Planctomycetia</taxon>
        <taxon>Isosphaerales</taxon>
        <taxon>Isosphaeraceae</taxon>
        <taxon>Singulisphaera</taxon>
    </lineage>
</organism>
<dbReference type="RefSeq" id="WP_015246982.1">
    <property type="nucleotide sequence ID" value="NC_019892.1"/>
</dbReference>
<dbReference type="SUPFAM" id="SSF46626">
    <property type="entry name" value="Cytochrome c"/>
    <property type="match status" value="1"/>
</dbReference>
<dbReference type="Pfam" id="PF07635">
    <property type="entry name" value="PSCyt1"/>
    <property type="match status" value="1"/>
</dbReference>
<keyword evidence="1 4" id="KW-0349">Heme</keyword>
<protein>
    <recommendedName>
        <fullName evidence="6">Cytochrome c domain-containing protein</fullName>
    </recommendedName>
</protein>
<dbReference type="InterPro" id="IPR013036">
    <property type="entry name" value="DUF1587"/>
</dbReference>
<evidence type="ECO:0000313" key="7">
    <source>
        <dbReference type="EMBL" id="AGA27839.1"/>
    </source>
</evidence>
<dbReference type="KEGG" id="saci:Sinac_3589"/>
<name>L0DEP1_SINAD</name>
<dbReference type="GO" id="GO:0009055">
    <property type="term" value="F:electron transfer activity"/>
    <property type="evidence" value="ECO:0007669"/>
    <property type="project" value="InterPro"/>
</dbReference>
<keyword evidence="2 4" id="KW-0479">Metal-binding</keyword>
<reference evidence="7 8" key="1">
    <citation type="submission" date="2012-02" db="EMBL/GenBank/DDBJ databases">
        <title>Complete sequence of chromosome of Singulisphaera acidiphila DSM 18658.</title>
        <authorList>
            <consortium name="US DOE Joint Genome Institute (JGI-PGF)"/>
            <person name="Lucas S."/>
            <person name="Copeland A."/>
            <person name="Lapidus A."/>
            <person name="Glavina del Rio T."/>
            <person name="Dalin E."/>
            <person name="Tice H."/>
            <person name="Bruce D."/>
            <person name="Goodwin L."/>
            <person name="Pitluck S."/>
            <person name="Peters L."/>
            <person name="Ovchinnikova G."/>
            <person name="Chertkov O."/>
            <person name="Kyrpides N."/>
            <person name="Mavromatis K."/>
            <person name="Ivanova N."/>
            <person name="Brettin T."/>
            <person name="Detter J.C."/>
            <person name="Han C."/>
            <person name="Larimer F."/>
            <person name="Land M."/>
            <person name="Hauser L."/>
            <person name="Markowitz V."/>
            <person name="Cheng J.-F."/>
            <person name="Hugenholtz P."/>
            <person name="Woyke T."/>
            <person name="Wu D."/>
            <person name="Tindall B."/>
            <person name="Pomrenke H."/>
            <person name="Brambilla E."/>
            <person name="Klenk H.-P."/>
            <person name="Eisen J.A."/>
        </authorList>
    </citation>
    <scope>NUCLEOTIDE SEQUENCE [LARGE SCALE GENOMIC DNA]</scope>
    <source>
        <strain evidence="8">ATCC BAA-1392 / DSM 18658 / VKM B-2454 / MOB10</strain>
    </source>
</reference>
<dbReference type="EMBL" id="CP003364">
    <property type="protein sequence ID" value="AGA27839.1"/>
    <property type="molecule type" value="Genomic_DNA"/>
</dbReference>
<dbReference type="InterPro" id="IPR036909">
    <property type="entry name" value="Cyt_c-like_dom_sf"/>
</dbReference>
<feature type="signal peptide" evidence="5">
    <location>
        <begin position="1"/>
        <end position="22"/>
    </location>
</feature>
<dbReference type="InterPro" id="IPR013043">
    <property type="entry name" value="DUF1595"/>
</dbReference>
<evidence type="ECO:0000259" key="6">
    <source>
        <dbReference type="PROSITE" id="PS51007"/>
    </source>
</evidence>
<dbReference type="Pfam" id="PF07637">
    <property type="entry name" value="PSD5"/>
    <property type="match status" value="1"/>
</dbReference>
<accession>L0DEP1</accession>
<feature type="domain" description="Cytochrome c" evidence="6">
    <location>
        <begin position="31"/>
        <end position="122"/>
    </location>
</feature>
<evidence type="ECO:0000256" key="5">
    <source>
        <dbReference type="SAM" id="SignalP"/>
    </source>
</evidence>
<dbReference type="eggNOG" id="COG2010">
    <property type="taxonomic scope" value="Bacteria"/>
</dbReference>
<dbReference type="PROSITE" id="PS51007">
    <property type="entry name" value="CYTC"/>
    <property type="match status" value="1"/>
</dbReference>
<dbReference type="AlphaFoldDB" id="L0DEP1"/>
<keyword evidence="5" id="KW-0732">Signal</keyword>
<dbReference type="InterPro" id="IPR009056">
    <property type="entry name" value="Cyt_c-like_dom"/>
</dbReference>
<dbReference type="InterPro" id="IPR011429">
    <property type="entry name" value="Cyt_c_Planctomycete-type"/>
</dbReference>
<dbReference type="HOGENOM" id="CLU_007458_0_0_0"/>
<dbReference type="Proteomes" id="UP000010798">
    <property type="component" value="Chromosome"/>
</dbReference>
<keyword evidence="8" id="KW-1185">Reference proteome</keyword>
<evidence type="ECO:0000256" key="4">
    <source>
        <dbReference type="PROSITE-ProRule" id="PRU00433"/>
    </source>
</evidence>
<gene>
    <name evidence="7" type="ordered locus">Sinac_3589</name>
</gene>
<sequence length="988" mass="111097">MRTPFLLMATGCLLLAFLGLQSAVDNPAREPEAKGGSLDLRFQESVRPFLATYCLGCHGKDKPEGDLDLSAFTTEESVARALPHWELVVEQLEAGSMPPAKAKLRPTDEARASVVAWIKSVRQREAKRNAGDPGLVPARRLSNAEYDHTIRDLTGVDLRPTREFPVDPANEAGFDNSAESLAMSPALVKKYLQAAREVADHLVLKPDGLAFATHPMLADTDRDKYCVNSVIDFYKRQRTDYADYFFAAWRFRHREALGQPDASLARLAAESGLSPKYLATIWATLTENLEEVGPTAALQTLWRELPPPDGDRTAAARSGCERMRDYVVVLRRQLTPEVKNLTARGIDEGSQPLVLWKNRQYVANRMRYEAGGASKIRVDELALTGAAAKALASPEKPEDIPPFEATFPRFCRTFPDAFFVSERARVYLDGKEDKKNTGRLLNAGFHSMTGYFRDDEPLAELMLDEAGQRELERLWREFDFVTGAPMRQYSSYLWYERAESGFLRDRAFDFIRAEDKDAASEAKIQQLAEVYLAKVSRLGASELAYSVIKDQFGIISASIRRVEQDRVAAVPRHIEALQTFAERAYRRPLSNEERDGIAAFYRTLREQDELGHDDAVRDTVVGVLMSPYFCYRVDLVGAGTGVRPLSDYDLASRLSYFLWASMPDRELLDHAAAGDLHLPEVLVAQARRMLRDDRVRGLATEFSGNWLDFRRFEEHNSVDRGRFPTFDDELRRSMFEEPIRFFVDLVRNDRSVHEFLDGKHTFVNPSLARHYGMPEPDGWVRVDDAVRFGRGGLLPMAVFLTKNAPGLRTSPVKRGYWVVRRLLGENIPAPPPDVPDLPDDEAKLGDLTLRQTLARHRADKSCAGCHERFDAIGLAFEGFGPVGEARDKDLGGRPVDVRATFPGGSEGAGLEGLRRYLDSERREEFVENLCRKLLSYALGRSLLPSDDETIDTMRTRLAADGHRFGSLIESIVASPQFLNKRVEPNHAE</sequence>
<dbReference type="OrthoDB" id="175242at2"/>
<keyword evidence="3 4" id="KW-0408">Iron</keyword>
<proteinExistence type="predicted"/>
<evidence type="ECO:0000256" key="3">
    <source>
        <dbReference type="ARBA" id="ARBA00023004"/>
    </source>
</evidence>
<evidence type="ECO:0000313" key="8">
    <source>
        <dbReference type="Proteomes" id="UP000010798"/>
    </source>
</evidence>